<gene>
    <name evidence="1" type="ORF">BV25DRAFT_1530428</name>
</gene>
<name>A0ACB8TD93_9AGAM</name>
<dbReference type="Proteomes" id="UP000814140">
    <property type="component" value="Unassembled WGS sequence"/>
</dbReference>
<accession>A0ACB8TD93</accession>
<comment type="caution">
    <text evidence="1">The sequence shown here is derived from an EMBL/GenBank/DDBJ whole genome shotgun (WGS) entry which is preliminary data.</text>
</comment>
<protein>
    <submittedName>
        <fullName evidence="1">Uncharacterized protein</fullName>
    </submittedName>
</protein>
<proteinExistence type="predicted"/>
<sequence>MIYSPPSGPVAVSPLTNVGSPASFSTGRMSSAKSVLSVSSAKTTINQYIGRTFPQRMADSAYQRQLPFAGVPTPEMGNPTMSMPEEGSSRRSSHRPRKILSPAPVGPGAEQLVPQPQNMQIITTRHRDPDLPVHSKRDRVRTRRSRSSSSDSSITITVRPPSTENTPSPYNTVTSLPVFLSPDHPNRPLPTPTPPRTLTPPSELGGLPPGFVPMGSSSSTASSAAPYTRSRTLAYEAAPIPSGVHYPASLIAQAKDELAPLSPLASTGFVGFVPKKFGWTRNMADK</sequence>
<evidence type="ECO:0000313" key="2">
    <source>
        <dbReference type="Proteomes" id="UP000814140"/>
    </source>
</evidence>
<reference evidence="1" key="2">
    <citation type="journal article" date="2022" name="New Phytol.">
        <title>Evolutionary transition to the ectomycorrhizal habit in the genomes of a hyperdiverse lineage of mushroom-forming fungi.</title>
        <authorList>
            <person name="Looney B."/>
            <person name="Miyauchi S."/>
            <person name="Morin E."/>
            <person name="Drula E."/>
            <person name="Courty P.E."/>
            <person name="Kohler A."/>
            <person name="Kuo A."/>
            <person name="LaButti K."/>
            <person name="Pangilinan J."/>
            <person name="Lipzen A."/>
            <person name="Riley R."/>
            <person name="Andreopoulos W."/>
            <person name="He G."/>
            <person name="Johnson J."/>
            <person name="Nolan M."/>
            <person name="Tritt A."/>
            <person name="Barry K.W."/>
            <person name="Grigoriev I.V."/>
            <person name="Nagy L.G."/>
            <person name="Hibbett D."/>
            <person name="Henrissat B."/>
            <person name="Matheny P.B."/>
            <person name="Labbe J."/>
            <person name="Martin F.M."/>
        </authorList>
    </citation>
    <scope>NUCLEOTIDE SEQUENCE</scope>
    <source>
        <strain evidence="1">HHB10654</strain>
    </source>
</reference>
<dbReference type="EMBL" id="MU277193">
    <property type="protein sequence ID" value="KAI0066356.1"/>
    <property type="molecule type" value="Genomic_DNA"/>
</dbReference>
<keyword evidence="2" id="KW-1185">Reference proteome</keyword>
<organism evidence="1 2">
    <name type="scientific">Artomyces pyxidatus</name>
    <dbReference type="NCBI Taxonomy" id="48021"/>
    <lineage>
        <taxon>Eukaryota</taxon>
        <taxon>Fungi</taxon>
        <taxon>Dikarya</taxon>
        <taxon>Basidiomycota</taxon>
        <taxon>Agaricomycotina</taxon>
        <taxon>Agaricomycetes</taxon>
        <taxon>Russulales</taxon>
        <taxon>Auriscalpiaceae</taxon>
        <taxon>Artomyces</taxon>
    </lineage>
</organism>
<evidence type="ECO:0000313" key="1">
    <source>
        <dbReference type="EMBL" id="KAI0066356.1"/>
    </source>
</evidence>
<reference evidence="1" key="1">
    <citation type="submission" date="2021-03" db="EMBL/GenBank/DDBJ databases">
        <authorList>
            <consortium name="DOE Joint Genome Institute"/>
            <person name="Ahrendt S."/>
            <person name="Looney B.P."/>
            <person name="Miyauchi S."/>
            <person name="Morin E."/>
            <person name="Drula E."/>
            <person name="Courty P.E."/>
            <person name="Chicoki N."/>
            <person name="Fauchery L."/>
            <person name="Kohler A."/>
            <person name="Kuo A."/>
            <person name="Labutti K."/>
            <person name="Pangilinan J."/>
            <person name="Lipzen A."/>
            <person name="Riley R."/>
            <person name="Andreopoulos W."/>
            <person name="He G."/>
            <person name="Johnson J."/>
            <person name="Barry K.W."/>
            <person name="Grigoriev I.V."/>
            <person name="Nagy L."/>
            <person name="Hibbett D."/>
            <person name="Henrissat B."/>
            <person name="Matheny P.B."/>
            <person name="Labbe J."/>
            <person name="Martin F."/>
        </authorList>
    </citation>
    <scope>NUCLEOTIDE SEQUENCE</scope>
    <source>
        <strain evidence="1">HHB10654</strain>
    </source>
</reference>